<evidence type="ECO:0000256" key="1">
    <source>
        <dbReference type="SAM" id="MobiDB-lite"/>
    </source>
</evidence>
<reference evidence="3" key="1">
    <citation type="journal article" date="2011" name="Nature">
        <title>Genome sequence and analysis of the tuber crop potato.</title>
        <authorList>
            <consortium name="The Potato Genome Sequencing Consortium"/>
        </authorList>
    </citation>
    <scope>NUCLEOTIDE SEQUENCE [LARGE SCALE GENOMIC DNA]</scope>
    <source>
        <strain evidence="3">cv. DM1-3 516 R44</strain>
    </source>
</reference>
<feature type="region of interest" description="Disordered" evidence="1">
    <location>
        <begin position="139"/>
        <end position="167"/>
    </location>
</feature>
<feature type="compositionally biased region" description="Polar residues" evidence="1">
    <location>
        <begin position="97"/>
        <end position="119"/>
    </location>
</feature>
<protein>
    <submittedName>
        <fullName evidence="2">Integrase core domain containing protein</fullName>
    </submittedName>
</protein>
<dbReference type="PaxDb" id="4113-PGSC0003DMT400088650"/>
<sequence length="188" mass="21733">MQKISRNNKAWSTRKSETGRNTFTVHTTNNQSADDIREEMDQMRIELGLVLKHVSRGAEKVNAVNYLTRNPPPVEECYYEEDAYAVNDQTGGFRPNAQDSNTNNWCQGQGKQDRNSGNYNREGLYVRNGNFNRVNNYNRKNYGNKTDRVGPYVPPQNWESGPREAGSNMSRIEDMMQKMMMRFDATDE</sequence>
<keyword evidence="3" id="KW-1185">Reference proteome</keyword>
<organism evidence="2 3">
    <name type="scientific">Solanum tuberosum</name>
    <name type="common">Potato</name>
    <dbReference type="NCBI Taxonomy" id="4113"/>
    <lineage>
        <taxon>Eukaryota</taxon>
        <taxon>Viridiplantae</taxon>
        <taxon>Streptophyta</taxon>
        <taxon>Embryophyta</taxon>
        <taxon>Tracheophyta</taxon>
        <taxon>Spermatophyta</taxon>
        <taxon>Magnoliopsida</taxon>
        <taxon>eudicotyledons</taxon>
        <taxon>Gunneridae</taxon>
        <taxon>Pentapetalae</taxon>
        <taxon>asterids</taxon>
        <taxon>lamiids</taxon>
        <taxon>Solanales</taxon>
        <taxon>Solanaceae</taxon>
        <taxon>Solanoideae</taxon>
        <taxon>Solaneae</taxon>
        <taxon>Solanum</taxon>
    </lineage>
</organism>
<feature type="region of interest" description="Disordered" evidence="1">
    <location>
        <begin position="1"/>
        <end position="26"/>
    </location>
</feature>
<evidence type="ECO:0000313" key="2">
    <source>
        <dbReference type="EnsemblPlants" id="PGSC0003DMT400088650"/>
    </source>
</evidence>
<proteinExistence type="predicted"/>
<dbReference type="InParanoid" id="M1DGF5"/>
<dbReference type="HOGENOM" id="CLU_117887_1_0_1"/>
<name>M1DGF5_SOLTU</name>
<accession>M1DGF5</accession>
<dbReference type="Gramene" id="PGSC0003DMT400088650">
    <property type="protein sequence ID" value="PGSC0003DMT400088650"/>
    <property type="gene ID" value="PGSC0003DMG400038221"/>
</dbReference>
<feature type="region of interest" description="Disordered" evidence="1">
    <location>
        <begin position="89"/>
        <end position="120"/>
    </location>
</feature>
<evidence type="ECO:0000313" key="3">
    <source>
        <dbReference type="Proteomes" id="UP000011115"/>
    </source>
</evidence>
<dbReference type="EnsemblPlants" id="PGSC0003DMT400088650">
    <property type="protein sequence ID" value="PGSC0003DMT400088650"/>
    <property type="gene ID" value="PGSC0003DMG400038221"/>
</dbReference>
<dbReference type="AlphaFoldDB" id="M1DGF5"/>
<dbReference type="Proteomes" id="UP000011115">
    <property type="component" value="Unassembled WGS sequence"/>
</dbReference>
<reference evidence="2" key="2">
    <citation type="submission" date="2015-06" db="UniProtKB">
        <authorList>
            <consortium name="EnsemblPlants"/>
        </authorList>
    </citation>
    <scope>IDENTIFICATION</scope>
    <source>
        <strain evidence="2">DM1-3 516 R44</strain>
    </source>
</reference>